<keyword evidence="4 7" id="KW-1133">Transmembrane helix</keyword>
<keyword evidence="9" id="KW-1185">Reference proteome</keyword>
<dbReference type="NCBIfam" id="TIGR00813">
    <property type="entry name" value="sss"/>
    <property type="match status" value="1"/>
</dbReference>
<dbReference type="InterPro" id="IPR038377">
    <property type="entry name" value="Na/Glc_symporter_sf"/>
</dbReference>
<comment type="caution">
    <text evidence="8">The sequence shown here is derived from an EMBL/GenBank/DDBJ whole genome shotgun (WGS) entry which is preliminary data.</text>
</comment>
<dbReference type="Proteomes" id="UP001497623">
    <property type="component" value="Unassembled WGS sequence"/>
</dbReference>
<evidence type="ECO:0000256" key="2">
    <source>
        <dbReference type="ARBA" id="ARBA00006434"/>
    </source>
</evidence>
<protein>
    <submittedName>
        <fullName evidence="8">Uncharacterized protein</fullName>
    </submittedName>
</protein>
<evidence type="ECO:0000313" key="8">
    <source>
        <dbReference type="EMBL" id="CAL4076828.1"/>
    </source>
</evidence>
<keyword evidence="5 7" id="KW-0472">Membrane</keyword>
<evidence type="ECO:0000256" key="1">
    <source>
        <dbReference type="ARBA" id="ARBA00004141"/>
    </source>
</evidence>
<feature type="transmembrane region" description="Helical" evidence="7">
    <location>
        <begin position="296"/>
        <end position="326"/>
    </location>
</feature>
<dbReference type="EMBL" id="CAXKWB010005125">
    <property type="protein sequence ID" value="CAL4076828.1"/>
    <property type="molecule type" value="Genomic_DNA"/>
</dbReference>
<feature type="transmembrane region" description="Helical" evidence="7">
    <location>
        <begin position="228"/>
        <end position="249"/>
    </location>
</feature>
<dbReference type="PANTHER" id="PTHR11819:SF195">
    <property type="entry name" value="SODIUM_GLUCOSE COTRANSPORTER 4"/>
    <property type="match status" value="1"/>
</dbReference>
<feature type="transmembrane region" description="Helical" evidence="7">
    <location>
        <begin position="123"/>
        <end position="142"/>
    </location>
</feature>
<comment type="similarity">
    <text evidence="2 6">Belongs to the sodium:solute symporter (SSF) (TC 2.A.21) family.</text>
</comment>
<dbReference type="PANTHER" id="PTHR11819">
    <property type="entry name" value="SOLUTE CARRIER FAMILY 5"/>
    <property type="match status" value="1"/>
</dbReference>
<dbReference type="Pfam" id="PF00474">
    <property type="entry name" value="SSF"/>
    <property type="match status" value="1"/>
</dbReference>
<reference evidence="8 9" key="1">
    <citation type="submission" date="2024-05" db="EMBL/GenBank/DDBJ databases">
        <authorList>
            <person name="Wallberg A."/>
        </authorList>
    </citation>
    <scope>NUCLEOTIDE SEQUENCE [LARGE SCALE GENOMIC DNA]</scope>
</reference>
<dbReference type="GO" id="GO:0005886">
    <property type="term" value="C:plasma membrane"/>
    <property type="evidence" value="ECO:0007669"/>
    <property type="project" value="TreeGrafter"/>
</dbReference>
<accession>A0AAV2QD14</accession>
<dbReference type="AlphaFoldDB" id="A0AAV2QD14"/>
<feature type="transmembrane region" description="Helical" evidence="7">
    <location>
        <begin position="21"/>
        <end position="40"/>
    </location>
</feature>
<keyword evidence="3 7" id="KW-0812">Transmembrane</keyword>
<proteinExistence type="inferred from homology"/>
<feature type="non-terminal residue" evidence="8">
    <location>
        <position position="340"/>
    </location>
</feature>
<evidence type="ECO:0000313" key="9">
    <source>
        <dbReference type="Proteomes" id="UP001497623"/>
    </source>
</evidence>
<gene>
    <name evidence="8" type="ORF">MNOR_LOCUS10256</name>
</gene>
<name>A0AAV2QD14_MEGNR</name>
<organism evidence="8 9">
    <name type="scientific">Meganyctiphanes norvegica</name>
    <name type="common">Northern krill</name>
    <name type="synonym">Thysanopoda norvegica</name>
    <dbReference type="NCBI Taxonomy" id="48144"/>
    <lineage>
        <taxon>Eukaryota</taxon>
        <taxon>Metazoa</taxon>
        <taxon>Ecdysozoa</taxon>
        <taxon>Arthropoda</taxon>
        <taxon>Crustacea</taxon>
        <taxon>Multicrustacea</taxon>
        <taxon>Malacostraca</taxon>
        <taxon>Eumalacostraca</taxon>
        <taxon>Eucarida</taxon>
        <taxon>Euphausiacea</taxon>
        <taxon>Euphausiidae</taxon>
        <taxon>Meganyctiphanes</taxon>
    </lineage>
</organism>
<evidence type="ECO:0000256" key="3">
    <source>
        <dbReference type="ARBA" id="ARBA00022692"/>
    </source>
</evidence>
<evidence type="ECO:0000256" key="4">
    <source>
        <dbReference type="ARBA" id="ARBA00022989"/>
    </source>
</evidence>
<dbReference type="InterPro" id="IPR001734">
    <property type="entry name" value="Na/solute_symporter"/>
</dbReference>
<evidence type="ECO:0000256" key="6">
    <source>
        <dbReference type="RuleBase" id="RU362091"/>
    </source>
</evidence>
<feature type="transmembrane region" description="Helical" evidence="7">
    <location>
        <begin position="61"/>
        <end position="83"/>
    </location>
</feature>
<evidence type="ECO:0000256" key="7">
    <source>
        <dbReference type="SAM" id="Phobius"/>
    </source>
</evidence>
<dbReference type="Gene3D" id="1.20.1730.10">
    <property type="entry name" value="Sodium/glucose cotransporter"/>
    <property type="match status" value="1"/>
</dbReference>
<feature type="transmembrane region" description="Helical" evidence="7">
    <location>
        <begin position="95"/>
        <end position="116"/>
    </location>
</feature>
<dbReference type="GO" id="GO:0005412">
    <property type="term" value="F:D-glucose:sodium symporter activity"/>
    <property type="evidence" value="ECO:0007669"/>
    <property type="project" value="TreeGrafter"/>
</dbReference>
<feature type="transmembrane region" description="Helical" evidence="7">
    <location>
        <begin position="189"/>
        <end position="207"/>
    </location>
</feature>
<dbReference type="PROSITE" id="PS50283">
    <property type="entry name" value="NA_SOLUT_SYMP_3"/>
    <property type="match status" value="1"/>
</dbReference>
<comment type="subcellular location">
    <subcellularLocation>
        <location evidence="1">Membrane</location>
        <topology evidence="1">Multi-pass membrane protein</topology>
    </subcellularLocation>
</comment>
<evidence type="ECO:0000256" key="5">
    <source>
        <dbReference type="ARBA" id="ARBA00023136"/>
    </source>
</evidence>
<sequence length="340" mass="37024">MAGAGAAAGIGVHGFGQGAPFIYFLLGWLFLPVYMSSGVYTMPEYLRERFGGQRIRVYFSFLSLLLYIFTKISADIYAGAIFIQLALNKTSSEGLWTSILILLAIAALFTITGGLTAVMWTDFVQVIVMVAGAFVLMGISFAKVGGYQGLVEKYPYAIAEIQALDLNNKTCGNPTEDYMKILRPADSGLPWPGILFGVTILAIWYSCTDQVMVQRTLASKNMTHAKGGCILVSWLKFLPLWIIIIPGMASRILFPDRVGCADPKQCTIVCGNPNGCSNIAYVELVLTLLPAGLRGVMYSVMMAALLSSLTSIFNSASTIFTMDLWLLGRKKLSHKEPSQV</sequence>